<evidence type="ECO:0000256" key="11">
    <source>
        <dbReference type="ARBA" id="ARBA00023242"/>
    </source>
</evidence>
<dbReference type="GO" id="GO:0005643">
    <property type="term" value="C:nuclear pore"/>
    <property type="evidence" value="ECO:0007669"/>
    <property type="project" value="UniProtKB-SubCell"/>
</dbReference>
<organism evidence="16 17">
    <name type="scientific">Anabarilius grahami</name>
    <name type="common">Kanglang fish</name>
    <name type="synonym">Barilius grahami</name>
    <dbReference type="NCBI Taxonomy" id="495550"/>
    <lineage>
        <taxon>Eukaryota</taxon>
        <taxon>Metazoa</taxon>
        <taxon>Chordata</taxon>
        <taxon>Craniata</taxon>
        <taxon>Vertebrata</taxon>
        <taxon>Euteleostomi</taxon>
        <taxon>Actinopterygii</taxon>
        <taxon>Neopterygii</taxon>
        <taxon>Teleostei</taxon>
        <taxon>Ostariophysi</taxon>
        <taxon>Cypriniformes</taxon>
        <taxon>Xenocyprididae</taxon>
        <taxon>Xenocypridinae</taxon>
        <taxon>Xenocypridinae incertae sedis</taxon>
        <taxon>Anabarilius</taxon>
    </lineage>
</organism>
<keyword evidence="7 14" id="KW-1133">Transmembrane helix</keyword>
<dbReference type="GO" id="GO:0016020">
    <property type="term" value="C:membrane"/>
    <property type="evidence" value="ECO:0007669"/>
    <property type="project" value="UniProtKB-SubCell"/>
</dbReference>
<name>A0A3N0Y943_ANAGA</name>
<feature type="transmembrane region" description="Helical" evidence="14">
    <location>
        <begin position="1044"/>
        <end position="1066"/>
    </location>
</feature>
<keyword evidence="10 14" id="KW-0472">Membrane</keyword>
<feature type="transmembrane region" description="Helical" evidence="14">
    <location>
        <begin position="1087"/>
        <end position="1107"/>
    </location>
</feature>
<evidence type="ECO:0000256" key="1">
    <source>
        <dbReference type="ARBA" id="ARBA00004141"/>
    </source>
</evidence>
<dbReference type="InterPro" id="IPR024882">
    <property type="entry name" value="NUP58/p45/49"/>
</dbReference>
<evidence type="ECO:0000256" key="3">
    <source>
        <dbReference type="ARBA" id="ARBA00022448"/>
    </source>
</evidence>
<dbReference type="InterPro" id="IPR005178">
    <property type="entry name" value="Ostalpha/TMEM184C"/>
</dbReference>
<evidence type="ECO:0000256" key="9">
    <source>
        <dbReference type="ARBA" id="ARBA00023132"/>
    </source>
</evidence>
<dbReference type="GO" id="GO:0008139">
    <property type="term" value="F:nuclear localization sequence binding"/>
    <property type="evidence" value="ECO:0007669"/>
    <property type="project" value="InterPro"/>
</dbReference>
<dbReference type="Pfam" id="PF01529">
    <property type="entry name" value="DHHC"/>
    <property type="match status" value="1"/>
</dbReference>
<dbReference type="InterPro" id="IPR001594">
    <property type="entry name" value="Palmitoyltrfase_DHHC"/>
</dbReference>
<dbReference type="EMBL" id="RJVU01049572">
    <property type="protein sequence ID" value="ROL42677.1"/>
    <property type="molecule type" value="Genomic_DNA"/>
</dbReference>
<evidence type="ECO:0000259" key="15">
    <source>
        <dbReference type="Pfam" id="PF01529"/>
    </source>
</evidence>
<sequence>MSSFNFGTSTLGSTATGGGFSFGAATSTPAAGTGGFTLGGFGTPTSAPAATTTTSTLGFGSSLFAQKPTTGFSFNTPASGAAASTTGLTLGSLTTSTAGSTGFSLGFGKPAASAAPFSLTTTTSAPAGTGLTLGSVLTSTAPQTSSTGFSLNLGGGAITSSAPAPGFSFSSSLFSNPTLTGLGQSTLGGPLSLGGLVSTSVASTSAPAPSLGLGGVDFSTSSEKNTDKLSSTRPEDSKALKDENLPGPICQDVDNFQKFVKEQKQVQEEISRMSSKAILKVQEDIKTLRQLLSVCASGLQRNSLSIDKLKLETSQELKNADIALRTQKTPPGLQHENTAPSDYFRSLVEQFEVQLQQYRQQIEELENHLTTQSSGSHITPQDLSLAMQRLYQTFVALAAQLQGVHENVKTLKHQYLGYRRTFLDDSTDVFESKRVAGKKWQSSPHVTTGPAPFGSVPNAAAVAMAATLTQQQQPAPGPQAPLGASFGTPFSSGIGTSMGSSSLGAFGSGPGFGGTTGGLSFGFSSSKPSGGSLSAGFGTSNTSGFNFSNPGINASAGLTFGVSNTQTPGFGTVIYLVVFHLSFVMFVWSYWKTIFTRPANPSKEFCLPKSEKEQYEKEQRPETQQEILKRVATSLPLYTRTGAGAVRYCDRCQVIKPDRCHHCSACDMCVLKMDHHCPWVNNCVGFSNYKFFILFLTYSLVYCLFIAASVLQYFIKFWTSDLPESHAKFHVLFLFFVAAMFCISILSLFTYHLWLVGKNRSTIEAFRAPVFRNGPDKNGFSLGFSKNIAQVFGDQKKYWLLPVFTSQGDGLSFPTRLVTIDPEQPTECLQPGVLDKGAVEGPAEQTSPVSESQNRLLANDYHSEDEHKETDILKSELDIFGIVLFSVLTLMATVSMLVFIEECIYIYKKVPANKKSVIIWVTGAAPVIATMSCLGMWVPRATMFTDMTSATYFAVVVFKFLILMIEEVGGDEAFLRRSEKKSFKISTGPCCCCCPCLPNVPISRRSLFILKLGSYQFALLKLVFTILSIVLWTNGNFNLSDVSASGAAIWINSFIGILTIIALWPVAIMFMHVREALRTLKMIPKYAMYQLVLILSQLQTAVINILAMNGTIACAPPYTSQARGYLMSQQLLIVEMFIITLVTRVLYRRQYDPIPDPDDVEETKTVITAKDLA</sequence>
<dbReference type="Pfam" id="PF03619">
    <property type="entry name" value="Solute_trans_a"/>
    <property type="match status" value="1"/>
</dbReference>
<keyword evidence="6" id="KW-0653">Protein transport</keyword>
<evidence type="ECO:0000313" key="17">
    <source>
        <dbReference type="Proteomes" id="UP000281406"/>
    </source>
</evidence>
<evidence type="ECO:0000256" key="10">
    <source>
        <dbReference type="ARBA" id="ARBA00023136"/>
    </source>
</evidence>
<dbReference type="GO" id="GO:0016409">
    <property type="term" value="F:palmitoyltransferase activity"/>
    <property type="evidence" value="ECO:0007669"/>
    <property type="project" value="InterPro"/>
</dbReference>
<keyword evidence="11" id="KW-0539">Nucleus</keyword>
<keyword evidence="4 14" id="KW-0812">Transmembrane</keyword>
<dbReference type="Pfam" id="PF15967">
    <property type="entry name" value="Nucleoporin_FG2"/>
    <property type="match status" value="1"/>
</dbReference>
<feature type="transmembrane region" description="Helical" evidence="14">
    <location>
        <begin position="691"/>
        <end position="711"/>
    </location>
</feature>
<evidence type="ECO:0000256" key="5">
    <source>
        <dbReference type="ARBA" id="ARBA00022816"/>
    </source>
</evidence>
<feature type="domain" description="Palmitoyltransferase DHHC" evidence="15">
    <location>
        <begin position="647"/>
        <end position="766"/>
    </location>
</feature>
<feature type="transmembrane region" description="Helical" evidence="14">
    <location>
        <begin position="731"/>
        <end position="754"/>
    </location>
</feature>
<keyword evidence="3" id="KW-0813">Transport</keyword>
<feature type="transmembrane region" description="Helical" evidence="14">
    <location>
        <begin position="879"/>
        <end position="905"/>
    </location>
</feature>
<dbReference type="GO" id="GO:0051028">
    <property type="term" value="P:mRNA transport"/>
    <property type="evidence" value="ECO:0007669"/>
    <property type="project" value="UniProtKB-KW"/>
</dbReference>
<comment type="subcellular location">
    <subcellularLocation>
        <location evidence="1">Membrane</location>
        <topology evidence="1">Multi-pass membrane protein</topology>
    </subcellularLocation>
    <subcellularLocation>
        <location evidence="2">Nucleus</location>
        <location evidence="2">Nuclear pore complex</location>
    </subcellularLocation>
</comment>
<evidence type="ECO:0000256" key="12">
    <source>
        <dbReference type="SAM" id="Coils"/>
    </source>
</evidence>
<feature type="transmembrane region" description="Helical" evidence="14">
    <location>
        <begin position="573"/>
        <end position="591"/>
    </location>
</feature>
<evidence type="ECO:0000256" key="7">
    <source>
        <dbReference type="ARBA" id="ARBA00022989"/>
    </source>
</evidence>
<evidence type="ECO:0000256" key="2">
    <source>
        <dbReference type="ARBA" id="ARBA00004567"/>
    </source>
</evidence>
<evidence type="ECO:0000256" key="13">
    <source>
        <dbReference type="SAM" id="MobiDB-lite"/>
    </source>
</evidence>
<proteinExistence type="predicted"/>
<dbReference type="OrthoDB" id="5832279at2759"/>
<dbReference type="PANTHER" id="PTHR13437:SF2">
    <property type="entry name" value="NUCLEOPORIN P58_P45"/>
    <property type="match status" value="1"/>
</dbReference>
<feature type="region of interest" description="Disordered" evidence="13">
    <location>
        <begin position="212"/>
        <end position="247"/>
    </location>
</feature>
<feature type="transmembrane region" description="Helical" evidence="14">
    <location>
        <begin position="1127"/>
        <end position="1147"/>
    </location>
</feature>
<dbReference type="PANTHER" id="PTHR13437">
    <property type="entry name" value="NUCLEOPORIN P58/P45 NUCLEOPORIN-LIKE PROTEIN 1"/>
    <property type="match status" value="1"/>
</dbReference>
<feature type="coiled-coil region" evidence="12">
    <location>
        <begin position="348"/>
        <end position="375"/>
    </location>
</feature>
<dbReference type="PROSITE" id="PS50216">
    <property type="entry name" value="DHHC"/>
    <property type="match status" value="1"/>
</dbReference>
<gene>
    <name evidence="16" type="ORF">DPX16_14084</name>
</gene>
<dbReference type="Gene3D" id="6.10.140.1350">
    <property type="match status" value="1"/>
</dbReference>
<dbReference type="GO" id="GO:0017056">
    <property type="term" value="F:structural constituent of nuclear pore"/>
    <property type="evidence" value="ECO:0007669"/>
    <property type="project" value="InterPro"/>
</dbReference>
<keyword evidence="17" id="KW-1185">Reference proteome</keyword>
<keyword evidence="8" id="KW-0811">Translocation</keyword>
<feature type="compositionally biased region" description="Polar residues" evidence="13">
    <location>
        <begin position="218"/>
        <end position="232"/>
    </location>
</feature>
<dbReference type="Proteomes" id="UP000281406">
    <property type="component" value="Unassembled WGS sequence"/>
</dbReference>
<dbReference type="SMART" id="SM01417">
    <property type="entry name" value="Solute_trans_a"/>
    <property type="match status" value="1"/>
</dbReference>
<keyword evidence="5" id="KW-0509">mRNA transport</keyword>
<feature type="compositionally biased region" description="Basic and acidic residues" evidence="13">
    <location>
        <begin position="233"/>
        <end position="244"/>
    </location>
</feature>
<dbReference type="GO" id="GO:0015031">
    <property type="term" value="P:protein transport"/>
    <property type="evidence" value="ECO:0007669"/>
    <property type="project" value="UniProtKB-KW"/>
</dbReference>
<keyword evidence="9" id="KW-0906">Nuclear pore complex</keyword>
<evidence type="ECO:0000256" key="8">
    <source>
        <dbReference type="ARBA" id="ARBA00023010"/>
    </source>
</evidence>
<protein>
    <submittedName>
        <fullName evidence="16">Nucleoporin p58/p45</fullName>
    </submittedName>
</protein>
<comment type="caution">
    <text evidence="16">The sequence shown here is derived from an EMBL/GenBank/DDBJ whole genome shotgun (WGS) entry which is preliminary data.</text>
</comment>
<dbReference type="AlphaFoldDB" id="A0A3N0Y943"/>
<feature type="transmembrane region" description="Helical" evidence="14">
    <location>
        <begin position="917"/>
        <end position="938"/>
    </location>
</feature>
<evidence type="ECO:0000256" key="6">
    <source>
        <dbReference type="ARBA" id="ARBA00022927"/>
    </source>
</evidence>
<feature type="transmembrane region" description="Helical" evidence="14">
    <location>
        <begin position="1012"/>
        <end position="1032"/>
    </location>
</feature>
<evidence type="ECO:0000313" key="16">
    <source>
        <dbReference type="EMBL" id="ROL42677.1"/>
    </source>
</evidence>
<accession>A0A3N0Y943</accession>
<keyword evidence="12" id="KW-0175">Coiled coil</keyword>
<evidence type="ECO:0000256" key="4">
    <source>
        <dbReference type="ARBA" id="ARBA00022692"/>
    </source>
</evidence>
<reference evidence="16 17" key="1">
    <citation type="submission" date="2018-10" db="EMBL/GenBank/DDBJ databases">
        <title>Genome assembly for a Yunnan-Guizhou Plateau 3E fish, Anabarilius grahami (Regan), and its evolutionary and genetic applications.</title>
        <authorList>
            <person name="Jiang W."/>
        </authorList>
    </citation>
    <scope>NUCLEOTIDE SEQUENCE [LARGE SCALE GENOMIC DNA]</scope>
    <source>
        <strain evidence="16">AG-KIZ</strain>
        <tissue evidence="16">Muscle</tissue>
    </source>
</reference>
<evidence type="ECO:0000256" key="14">
    <source>
        <dbReference type="SAM" id="Phobius"/>
    </source>
</evidence>